<proteinExistence type="predicted"/>
<accession>A0A1G2D924</accession>
<gene>
    <name evidence="1" type="ORF">A3D67_01280</name>
</gene>
<dbReference type="SUPFAM" id="SSF47598">
    <property type="entry name" value="Ribbon-helix-helix"/>
    <property type="match status" value="1"/>
</dbReference>
<protein>
    <recommendedName>
        <fullName evidence="3">Ribbon-helix-helix protein CopG domain-containing protein</fullName>
    </recommendedName>
</protein>
<sequence>MTTISVPLRKDNEAKLDELVRSGVGSSRADVMRKALERLAEDEAVEAVLRAEKEPTLRGDLRTLVKKLR</sequence>
<evidence type="ECO:0008006" key="3">
    <source>
        <dbReference type="Google" id="ProtNLM"/>
    </source>
</evidence>
<reference evidence="1 2" key="1">
    <citation type="journal article" date="2016" name="Nat. Commun.">
        <title>Thousands of microbial genomes shed light on interconnected biogeochemical processes in an aquifer system.</title>
        <authorList>
            <person name="Anantharaman K."/>
            <person name="Brown C.T."/>
            <person name="Hug L.A."/>
            <person name="Sharon I."/>
            <person name="Castelle C.J."/>
            <person name="Probst A.J."/>
            <person name="Thomas B.C."/>
            <person name="Singh A."/>
            <person name="Wilkins M.J."/>
            <person name="Karaoz U."/>
            <person name="Brodie E.L."/>
            <person name="Williams K.H."/>
            <person name="Hubbard S.S."/>
            <person name="Banfield J.F."/>
        </authorList>
    </citation>
    <scope>NUCLEOTIDE SEQUENCE [LARGE SCALE GENOMIC DNA]</scope>
</reference>
<dbReference type="Proteomes" id="UP000178099">
    <property type="component" value="Unassembled WGS sequence"/>
</dbReference>
<dbReference type="InterPro" id="IPR010985">
    <property type="entry name" value="Ribbon_hlx_hlx"/>
</dbReference>
<evidence type="ECO:0000313" key="1">
    <source>
        <dbReference type="EMBL" id="OGZ09258.1"/>
    </source>
</evidence>
<organism evidence="1 2">
    <name type="scientific">Candidatus Lloydbacteria bacterium RIFCSPHIGHO2_02_FULL_51_22</name>
    <dbReference type="NCBI Taxonomy" id="1798663"/>
    <lineage>
        <taxon>Bacteria</taxon>
        <taxon>Candidatus Lloydiibacteriota</taxon>
    </lineage>
</organism>
<dbReference type="GO" id="GO:0006355">
    <property type="term" value="P:regulation of DNA-templated transcription"/>
    <property type="evidence" value="ECO:0007669"/>
    <property type="project" value="InterPro"/>
</dbReference>
<comment type="caution">
    <text evidence="1">The sequence shown here is derived from an EMBL/GenBank/DDBJ whole genome shotgun (WGS) entry which is preliminary data.</text>
</comment>
<evidence type="ECO:0000313" key="2">
    <source>
        <dbReference type="Proteomes" id="UP000178099"/>
    </source>
</evidence>
<name>A0A1G2D924_9BACT</name>
<dbReference type="EMBL" id="MHLN01000053">
    <property type="protein sequence ID" value="OGZ09258.1"/>
    <property type="molecule type" value="Genomic_DNA"/>
</dbReference>
<dbReference type="AlphaFoldDB" id="A0A1G2D924"/>